<organism evidence="2 3">
    <name type="scientific">Oryza sativa subsp. japonica</name>
    <name type="common">Rice</name>
    <dbReference type="NCBI Taxonomy" id="39947"/>
    <lineage>
        <taxon>Eukaryota</taxon>
        <taxon>Viridiplantae</taxon>
        <taxon>Streptophyta</taxon>
        <taxon>Embryophyta</taxon>
        <taxon>Tracheophyta</taxon>
        <taxon>Spermatophyta</taxon>
        <taxon>Magnoliopsida</taxon>
        <taxon>Liliopsida</taxon>
        <taxon>Poales</taxon>
        <taxon>Poaceae</taxon>
        <taxon>BOP clade</taxon>
        <taxon>Oryzoideae</taxon>
        <taxon>Oryzeae</taxon>
        <taxon>Oryzinae</taxon>
        <taxon>Oryza</taxon>
        <taxon>Oryza sativa</taxon>
    </lineage>
</organism>
<keyword evidence="1" id="KW-0812">Transmembrane</keyword>
<dbReference type="EMBL" id="AP014967">
    <property type="protein sequence ID" value="BAT12918.1"/>
    <property type="molecule type" value="Genomic_DNA"/>
</dbReference>
<accession>A0A0P0XZF7</accession>
<evidence type="ECO:0000313" key="2">
    <source>
        <dbReference type="EMBL" id="BAT12918.1"/>
    </source>
</evidence>
<keyword evidence="3" id="KW-1185">Reference proteome</keyword>
<dbReference type="Proteomes" id="UP000059680">
    <property type="component" value="Chromosome 11"/>
</dbReference>
<evidence type="ECO:0000256" key="1">
    <source>
        <dbReference type="SAM" id="Phobius"/>
    </source>
</evidence>
<dbReference type="PaxDb" id="39947-A0A0P0XZF7"/>
<feature type="transmembrane region" description="Helical" evidence="1">
    <location>
        <begin position="163"/>
        <end position="184"/>
    </location>
</feature>
<reference evidence="2 3" key="2">
    <citation type="journal article" date="2013" name="Plant Cell Physiol.">
        <title>Rice Annotation Project Database (RAP-DB): an integrative and interactive database for rice genomics.</title>
        <authorList>
            <person name="Sakai H."/>
            <person name="Lee S.S."/>
            <person name="Tanaka T."/>
            <person name="Numa H."/>
            <person name="Kim J."/>
            <person name="Kawahara Y."/>
            <person name="Wakimoto H."/>
            <person name="Yang C.C."/>
            <person name="Iwamoto M."/>
            <person name="Abe T."/>
            <person name="Yamada Y."/>
            <person name="Muto A."/>
            <person name="Inokuchi H."/>
            <person name="Ikemura T."/>
            <person name="Matsumoto T."/>
            <person name="Sasaki T."/>
            <person name="Itoh T."/>
        </authorList>
    </citation>
    <scope>NUCLEOTIDE SEQUENCE [LARGE SCALE GENOMIC DNA]</scope>
    <source>
        <strain evidence="3">cv. Nipponbare</strain>
    </source>
</reference>
<keyword evidence="1" id="KW-0472">Membrane</keyword>
<dbReference type="AlphaFoldDB" id="A0A0P0XZF7"/>
<reference evidence="2 3" key="3">
    <citation type="journal article" date="2013" name="Rice">
        <title>Improvement of the Oryza sativa Nipponbare reference genome using next generation sequence and optical map data.</title>
        <authorList>
            <person name="Kawahara Y."/>
            <person name="de la Bastide M."/>
            <person name="Hamilton J.P."/>
            <person name="Kanamori H."/>
            <person name="McCombie W.R."/>
            <person name="Ouyang S."/>
            <person name="Schwartz D.C."/>
            <person name="Tanaka T."/>
            <person name="Wu J."/>
            <person name="Zhou S."/>
            <person name="Childs K.L."/>
            <person name="Davidson R.M."/>
            <person name="Lin H."/>
            <person name="Quesada-Ocampo L."/>
            <person name="Vaillancourt B."/>
            <person name="Sakai H."/>
            <person name="Lee S.S."/>
            <person name="Kim J."/>
            <person name="Numa H."/>
            <person name="Itoh T."/>
            <person name="Buell C.R."/>
            <person name="Matsumoto T."/>
        </authorList>
    </citation>
    <scope>NUCLEOTIDE SEQUENCE [LARGE SCALE GENOMIC DNA]</scope>
    <source>
        <strain evidence="3">cv. Nipponbare</strain>
    </source>
</reference>
<evidence type="ECO:0000313" key="3">
    <source>
        <dbReference type="Proteomes" id="UP000059680"/>
    </source>
</evidence>
<sequence>MEAAAAAADGEVKPAKSAALPSTAMAAMAVLSLLFVAAVAYVLPRGGDEENFAAAVRRLSPLAMPAAITYLAWSLQPNENDAPPPQPTGHDDDDEPSPASIVVCVAATLSGPYLGVWALFVRSILLRGCFVAGDAMCVAAVCVGMSWLFVPVVAGIVLRQINAVLYGHWLYGIAMAGFLGYSLAVNERYQELMLIIR</sequence>
<dbReference type="InParanoid" id="A0A0P0XZF7"/>
<protein>
    <submittedName>
        <fullName evidence="2">Os11g0176500 protein</fullName>
    </submittedName>
</protein>
<feature type="transmembrane region" description="Helical" evidence="1">
    <location>
        <begin position="132"/>
        <end position="157"/>
    </location>
</feature>
<gene>
    <name evidence="2" type="ordered locus">Os11g0176500</name>
    <name evidence="2" type="ORF">OSNPB_110176500</name>
</gene>
<name>A0A0P0XZF7_ORYSJ</name>
<feature type="transmembrane region" description="Helical" evidence="1">
    <location>
        <begin position="24"/>
        <end position="43"/>
    </location>
</feature>
<reference evidence="3" key="1">
    <citation type="journal article" date="2005" name="Nature">
        <title>The map-based sequence of the rice genome.</title>
        <authorList>
            <consortium name="International rice genome sequencing project (IRGSP)"/>
            <person name="Matsumoto T."/>
            <person name="Wu J."/>
            <person name="Kanamori H."/>
            <person name="Katayose Y."/>
            <person name="Fujisawa M."/>
            <person name="Namiki N."/>
            <person name="Mizuno H."/>
            <person name="Yamamoto K."/>
            <person name="Antonio B.A."/>
            <person name="Baba T."/>
            <person name="Sakata K."/>
            <person name="Nagamura Y."/>
            <person name="Aoki H."/>
            <person name="Arikawa K."/>
            <person name="Arita K."/>
            <person name="Bito T."/>
            <person name="Chiden Y."/>
            <person name="Fujitsuka N."/>
            <person name="Fukunaka R."/>
            <person name="Hamada M."/>
            <person name="Harada C."/>
            <person name="Hayashi A."/>
            <person name="Hijishita S."/>
            <person name="Honda M."/>
            <person name="Hosokawa S."/>
            <person name="Ichikawa Y."/>
            <person name="Idonuma A."/>
            <person name="Iijima M."/>
            <person name="Ikeda M."/>
            <person name="Ikeno M."/>
            <person name="Ito K."/>
            <person name="Ito S."/>
            <person name="Ito T."/>
            <person name="Ito Y."/>
            <person name="Ito Y."/>
            <person name="Iwabuchi A."/>
            <person name="Kamiya K."/>
            <person name="Karasawa W."/>
            <person name="Kurita K."/>
            <person name="Katagiri S."/>
            <person name="Kikuta A."/>
            <person name="Kobayashi H."/>
            <person name="Kobayashi N."/>
            <person name="Machita K."/>
            <person name="Maehara T."/>
            <person name="Masukawa M."/>
            <person name="Mizubayashi T."/>
            <person name="Mukai Y."/>
            <person name="Nagasaki H."/>
            <person name="Nagata Y."/>
            <person name="Naito S."/>
            <person name="Nakashima M."/>
            <person name="Nakama Y."/>
            <person name="Nakamichi Y."/>
            <person name="Nakamura M."/>
            <person name="Meguro A."/>
            <person name="Negishi M."/>
            <person name="Ohta I."/>
            <person name="Ohta T."/>
            <person name="Okamoto M."/>
            <person name="Ono N."/>
            <person name="Saji S."/>
            <person name="Sakaguchi M."/>
            <person name="Sakai K."/>
            <person name="Shibata M."/>
            <person name="Shimokawa T."/>
            <person name="Song J."/>
            <person name="Takazaki Y."/>
            <person name="Terasawa K."/>
            <person name="Tsugane M."/>
            <person name="Tsuji K."/>
            <person name="Ueda S."/>
            <person name="Waki K."/>
            <person name="Yamagata H."/>
            <person name="Yamamoto M."/>
            <person name="Yamamoto S."/>
            <person name="Yamane H."/>
            <person name="Yoshiki S."/>
            <person name="Yoshihara R."/>
            <person name="Yukawa K."/>
            <person name="Zhong H."/>
            <person name="Yano M."/>
            <person name="Yuan Q."/>
            <person name="Ouyang S."/>
            <person name="Liu J."/>
            <person name="Jones K.M."/>
            <person name="Gansberger K."/>
            <person name="Moffat K."/>
            <person name="Hill J."/>
            <person name="Bera J."/>
            <person name="Fadrosh D."/>
            <person name="Jin S."/>
            <person name="Johri S."/>
            <person name="Kim M."/>
            <person name="Overton L."/>
            <person name="Reardon M."/>
            <person name="Tsitrin T."/>
            <person name="Vuong H."/>
            <person name="Weaver B."/>
            <person name="Ciecko A."/>
            <person name="Tallon L."/>
            <person name="Jackson J."/>
            <person name="Pai G."/>
            <person name="Aken S.V."/>
            <person name="Utterback T."/>
            <person name="Reidmuller S."/>
            <person name="Feldblyum T."/>
            <person name="Hsiao J."/>
            <person name="Zismann V."/>
            <person name="Iobst S."/>
            <person name="de Vazeille A.R."/>
            <person name="Buell C.R."/>
            <person name="Ying K."/>
            <person name="Li Y."/>
            <person name="Lu T."/>
            <person name="Huang Y."/>
            <person name="Zhao Q."/>
            <person name="Feng Q."/>
            <person name="Zhang L."/>
            <person name="Zhu J."/>
            <person name="Weng Q."/>
            <person name="Mu J."/>
            <person name="Lu Y."/>
            <person name="Fan D."/>
            <person name="Liu Y."/>
            <person name="Guan J."/>
            <person name="Zhang Y."/>
            <person name="Yu S."/>
            <person name="Liu X."/>
            <person name="Zhang Y."/>
            <person name="Hong G."/>
            <person name="Han B."/>
            <person name="Choisne N."/>
            <person name="Demange N."/>
            <person name="Orjeda G."/>
            <person name="Samain S."/>
            <person name="Cattolico L."/>
            <person name="Pelletier E."/>
            <person name="Couloux A."/>
            <person name="Segurens B."/>
            <person name="Wincker P."/>
            <person name="D'Hont A."/>
            <person name="Scarpelli C."/>
            <person name="Weissenbach J."/>
            <person name="Salanoubat M."/>
            <person name="Quetier F."/>
            <person name="Yu Y."/>
            <person name="Kim H.R."/>
            <person name="Rambo T."/>
            <person name="Currie J."/>
            <person name="Collura K."/>
            <person name="Luo M."/>
            <person name="Yang T."/>
            <person name="Ammiraju J.S.S."/>
            <person name="Engler F."/>
            <person name="Soderlund C."/>
            <person name="Wing R.A."/>
            <person name="Palmer L.E."/>
            <person name="de la Bastide M."/>
            <person name="Spiegel L."/>
            <person name="Nascimento L."/>
            <person name="Zutavern T."/>
            <person name="O'Shaughnessy A."/>
            <person name="Dike S."/>
            <person name="Dedhia N."/>
            <person name="Preston R."/>
            <person name="Balija V."/>
            <person name="McCombie W.R."/>
            <person name="Chow T."/>
            <person name="Chen H."/>
            <person name="Chung M."/>
            <person name="Chen C."/>
            <person name="Shaw J."/>
            <person name="Wu H."/>
            <person name="Hsiao K."/>
            <person name="Chao Y."/>
            <person name="Chu M."/>
            <person name="Cheng C."/>
            <person name="Hour A."/>
            <person name="Lee P."/>
            <person name="Lin S."/>
            <person name="Lin Y."/>
            <person name="Liou J."/>
            <person name="Liu S."/>
            <person name="Hsing Y."/>
            <person name="Raghuvanshi S."/>
            <person name="Mohanty A."/>
            <person name="Bharti A.K."/>
            <person name="Gaur A."/>
            <person name="Gupta V."/>
            <person name="Kumar D."/>
            <person name="Ravi V."/>
            <person name="Vij S."/>
            <person name="Kapur A."/>
            <person name="Khurana P."/>
            <person name="Khurana P."/>
            <person name="Khurana J.P."/>
            <person name="Tyagi A.K."/>
            <person name="Gaikwad K."/>
            <person name="Singh A."/>
            <person name="Dalal V."/>
            <person name="Srivastava S."/>
            <person name="Dixit A."/>
            <person name="Pal A.K."/>
            <person name="Ghazi I.A."/>
            <person name="Yadav M."/>
            <person name="Pandit A."/>
            <person name="Bhargava A."/>
            <person name="Sureshbabu K."/>
            <person name="Batra K."/>
            <person name="Sharma T.R."/>
            <person name="Mohapatra T."/>
            <person name="Singh N.K."/>
            <person name="Messing J."/>
            <person name="Nelson A.B."/>
            <person name="Fuks G."/>
            <person name="Kavchok S."/>
            <person name="Keizer G."/>
            <person name="Linton E."/>
            <person name="Llaca V."/>
            <person name="Song R."/>
            <person name="Tanyolac B."/>
            <person name="Young S."/>
            <person name="Ho-Il K."/>
            <person name="Hahn J.H."/>
            <person name="Sangsakoo G."/>
            <person name="Vanavichit A."/>
            <person name="de Mattos Luiz.A.T."/>
            <person name="Zimmer P.D."/>
            <person name="Malone G."/>
            <person name="Dellagostin O."/>
            <person name="de Oliveira A.C."/>
            <person name="Bevan M."/>
            <person name="Bancroft I."/>
            <person name="Minx P."/>
            <person name="Cordum H."/>
            <person name="Wilson R."/>
            <person name="Cheng Z."/>
            <person name="Jin W."/>
            <person name="Jiang J."/>
            <person name="Leong S.A."/>
            <person name="Iwama H."/>
            <person name="Gojobori T."/>
            <person name="Itoh T."/>
            <person name="Niimura Y."/>
            <person name="Fujii Y."/>
            <person name="Habara T."/>
            <person name="Sakai H."/>
            <person name="Sato Y."/>
            <person name="Wilson G."/>
            <person name="Kumar K."/>
            <person name="McCouch S."/>
            <person name="Juretic N."/>
            <person name="Hoen D."/>
            <person name="Wright S."/>
            <person name="Bruskiewich R."/>
            <person name="Bureau T."/>
            <person name="Miyao A."/>
            <person name="Hirochika H."/>
            <person name="Nishikawa T."/>
            <person name="Kadowaki K."/>
            <person name="Sugiura M."/>
            <person name="Burr B."/>
            <person name="Sasaki T."/>
        </authorList>
    </citation>
    <scope>NUCLEOTIDE SEQUENCE [LARGE SCALE GENOMIC DNA]</scope>
    <source>
        <strain evidence="3">cv. Nipponbare</strain>
    </source>
</reference>
<feature type="transmembrane region" description="Helical" evidence="1">
    <location>
        <begin position="99"/>
        <end position="120"/>
    </location>
</feature>
<keyword evidence="1" id="KW-1133">Transmembrane helix</keyword>
<proteinExistence type="predicted"/>